<accession>A0A7W9GE10</accession>
<dbReference type="RefSeq" id="WP_185075148.1">
    <property type="nucleotide sequence ID" value="NZ_JACHMB010000001.1"/>
</dbReference>
<sequence length="141" mass="15516">MLGTFLLDPRDVPHVAVDYVAEQIGVADPSCIKLYPERAQTKWDHQGEIGSCWSTGSSPRPRTSCCGSWDRGCATSGSPRRELFDRAVVWLIDNKVVLPGITVLASGEDRTELWRYRERGTAMSPTRVDPSRVLVGGLRGG</sequence>
<comment type="caution">
    <text evidence="2">The sequence shown here is derived from an EMBL/GenBank/DDBJ whole genome shotgun (WGS) entry which is preliminary data.</text>
</comment>
<gene>
    <name evidence="2" type="ORF">HD596_008699</name>
</gene>
<proteinExistence type="predicted"/>
<dbReference type="EMBL" id="JACHMB010000001">
    <property type="protein sequence ID" value="MBB5781943.1"/>
    <property type="molecule type" value="Genomic_DNA"/>
</dbReference>
<name>A0A7W9GE10_9ACTN</name>
<dbReference type="Proteomes" id="UP000579153">
    <property type="component" value="Unassembled WGS sequence"/>
</dbReference>
<protein>
    <recommendedName>
        <fullName evidence="1">DUF4158 domain-containing protein</fullName>
    </recommendedName>
</protein>
<evidence type="ECO:0000313" key="2">
    <source>
        <dbReference type="EMBL" id="MBB5781943.1"/>
    </source>
</evidence>
<evidence type="ECO:0000313" key="3">
    <source>
        <dbReference type="Proteomes" id="UP000579153"/>
    </source>
</evidence>
<feature type="domain" description="DUF4158" evidence="1">
    <location>
        <begin position="2"/>
        <end position="105"/>
    </location>
</feature>
<organism evidence="2 3">
    <name type="scientific">Nonomuraea jabiensis</name>
    <dbReference type="NCBI Taxonomy" id="882448"/>
    <lineage>
        <taxon>Bacteria</taxon>
        <taxon>Bacillati</taxon>
        <taxon>Actinomycetota</taxon>
        <taxon>Actinomycetes</taxon>
        <taxon>Streptosporangiales</taxon>
        <taxon>Streptosporangiaceae</taxon>
        <taxon>Nonomuraea</taxon>
    </lineage>
</organism>
<reference evidence="2 3" key="1">
    <citation type="submission" date="2020-08" db="EMBL/GenBank/DDBJ databases">
        <title>Sequencing the genomes of 1000 actinobacteria strains.</title>
        <authorList>
            <person name="Klenk H.-P."/>
        </authorList>
    </citation>
    <scope>NUCLEOTIDE SEQUENCE [LARGE SCALE GENOMIC DNA]</scope>
    <source>
        <strain evidence="2 3">DSM 45507</strain>
    </source>
</reference>
<dbReference type="Pfam" id="PF13700">
    <property type="entry name" value="DUF4158"/>
    <property type="match status" value="1"/>
</dbReference>
<dbReference type="AlphaFoldDB" id="A0A7W9GE10"/>
<evidence type="ECO:0000259" key="1">
    <source>
        <dbReference type="Pfam" id="PF13700"/>
    </source>
</evidence>
<keyword evidence="3" id="KW-1185">Reference proteome</keyword>
<dbReference type="InterPro" id="IPR025296">
    <property type="entry name" value="DUF4158"/>
</dbReference>